<evidence type="ECO:0000256" key="2">
    <source>
        <dbReference type="ARBA" id="ARBA00023002"/>
    </source>
</evidence>
<feature type="domain" description="Aldehyde oxidase/xanthine dehydrogenase a/b hammerhead" evidence="3">
    <location>
        <begin position="16"/>
        <end position="111"/>
    </location>
</feature>
<dbReference type="InterPro" id="IPR036856">
    <property type="entry name" value="Ald_Oxase/Xan_DH_a/b_sf"/>
</dbReference>
<protein>
    <submittedName>
        <fullName evidence="4">Xanthine dehydrogenase family protein molybdopterin-binding subunit</fullName>
    </submittedName>
</protein>
<dbReference type="Pfam" id="PF02738">
    <property type="entry name" value="MoCoBD_1"/>
    <property type="match status" value="1"/>
</dbReference>
<evidence type="ECO:0000313" key="5">
    <source>
        <dbReference type="Proteomes" id="UP001330812"/>
    </source>
</evidence>
<dbReference type="SMART" id="SM01008">
    <property type="entry name" value="Ald_Xan_dh_C"/>
    <property type="match status" value="1"/>
</dbReference>
<accession>A0ABZ1I7Q6</accession>
<dbReference type="InterPro" id="IPR037165">
    <property type="entry name" value="AldOxase/xan_DH_Mopterin-bd_sf"/>
</dbReference>
<dbReference type="Pfam" id="PF01315">
    <property type="entry name" value="Ald_Xan_dh_C"/>
    <property type="match status" value="1"/>
</dbReference>
<keyword evidence="5" id="KW-1185">Reference proteome</keyword>
<name>A0ABZ1I7Q6_9PSEU</name>
<gene>
    <name evidence="4" type="ORF">VSH64_44960</name>
</gene>
<reference evidence="4 5" key="1">
    <citation type="journal article" date="2015" name="Int. J. Syst. Evol. Microbiol.">
        <title>Amycolatopsis rhabdoformis sp. nov., an actinomycete isolated from a tropical forest soil.</title>
        <authorList>
            <person name="Souza W.R."/>
            <person name="Silva R.E."/>
            <person name="Goodfellow M."/>
            <person name="Busarakam K."/>
            <person name="Figueiro F.S."/>
            <person name="Ferreira D."/>
            <person name="Rodrigues-Filho E."/>
            <person name="Moraes L.A.B."/>
            <person name="Zucchi T.D."/>
        </authorList>
    </citation>
    <scope>NUCLEOTIDE SEQUENCE [LARGE SCALE GENOMIC DNA]</scope>
    <source>
        <strain evidence="4 5">NCIMB 14900</strain>
    </source>
</reference>
<dbReference type="Proteomes" id="UP001330812">
    <property type="component" value="Chromosome"/>
</dbReference>
<evidence type="ECO:0000259" key="3">
    <source>
        <dbReference type="SMART" id="SM01008"/>
    </source>
</evidence>
<sequence length="710" mass="76557">MVGQPRSRVDGRLKVTGGATYSAEHQVPGLVHAVLVNSAITRGRISTVDPRKALAQPGVLRVLHDFTGVRLTFDPAEVHFAGQPVAVVVATTLEQAMHAASLVEITYEAQAPLTDFTVTQGVPAKQSPDYHRGDADAALRTAHHAVDLTYTIPREHHNPMELPAMIAVWQGDRLTVYDKTQWVQGTAADLEKAFGLPAGHVRVLSPFVGGAFGNAGVTWPHEVLTAFTARELQRPVKLVLTRKQMYSGVGFRPASRQRLALAADADGRLTGLVHEPHTETSRYEQYEDRVVDVPRFLYQVPNLRSEYRIHAIDTNTPTFMRGPGEVSGAFVLESTMDQLAHDLGLDPIELRRRNEPALDQSTGQPFSTRRLLDCYADGARRFGWNRRAPRPRGRRDGDWLLGMGVAAAAYHNNRRDASASARVNADGTAVVASASSDMGPGTYTSMTQVAADALGLRMDHVTFLLGDSTLPKAPLHSGSRTMASVGSAVLTACASLRDRLVRLAVVDPASPLHGAKPEEVTVAEGRLFVTRQPSRWDTFARILGRRGLSFVDTEQTWSPGDVDDHYSSYAYGAVFAEVAVDESLGLVRVRRMTATYDVGRVVNPKLAQSQAIGGLVAGIGMALLEHSTVDARDGRVVNANLADYLVPVNADVPELDAVFLDGADPLTDPLGVKGLGEVVIVGVPAAIANAVFNATGVRATDLPITLDTFL</sequence>
<organism evidence="4 5">
    <name type="scientific">Amycolatopsis rhabdoformis</name>
    <dbReference type="NCBI Taxonomy" id="1448059"/>
    <lineage>
        <taxon>Bacteria</taxon>
        <taxon>Bacillati</taxon>
        <taxon>Actinomycetota</taxon>
        <taxon>Actinomycetes</taxon>
        <taxon>Pseudonocardiales</taxon>
        <taxon>Pseudonocardiaceae</taxon>
        <taxon>Amycolatopsis</taxon>
    </lineage>
</organism>
<dbReference type="InterPro" id="IPR000674">
    <property type="entry name" value="Ald_Oxase/Xan_DH_a/b"/>
</dbReference>
<dbReference type="RefSeq" id="WP_326568825.1">
    <property type="nucleotide sequence ID" value="NZ_CP142149.1"/>
</dbReference>
<evidence type="ECO:0000313" key="4">
    <source>
        <dbReference type="EMBL" id="WSE29867.1"/>
    </source>
</evidence>
<proteinExistence type="predicted"/>
<keyword evidence="1" id="KW-0500">Molybdenum</keyword>
<dbReference type="Gene3D" id="3.30.365.10">
    <property type="entry name" value="Aldehyde oxidase/xanthine dehydrogenase, molybdopterin binding domain"/>
    <property type="match status" value="4"/>
</dbReference>
<dbReference type="SUPFAM" id="SSF56003">
    <property type="entry name" value="Molybdenum cofactor-binding domain"/>
    <property type="match status" value="1"/>
</dbReference>
<dbReference type="Gene3D" id="3.90.1170.50">
    <property type="entry name" value="Aldehyde oxidase/xanthine dehydrogenase, a/b hammerhead"/>
    <property type="match status" value="1"/>
</dbReference>
<dbReference type="PANTHER" id="PTHR11908:SF132">
    <property type="entry name" value="ALDEHYDE OXIDASE 1-RELATED"/>
    <property type="match status" value="1"/>
</dbReference>
<dbReference type="PANTHER" id="PTHR11908">
    <property type="entry name" value="XANTHINE DEHYDROGENASE"/>
    <property type="match status" value="1"/>
</dbReference>
<dbReference type="Pfam" id="PF20256">
    <property type="entry name" value="MoCoBD_2"/>
    <property type="match status" value="1"/>
</dbReference>
<evidence type="ECO:0000256" key="1">
    <source>
        <dbReference type="ARBA" id="ARBA00022505"/>
    </source>
</evidence>
<dbReference type="InterPro" id="IPR016208">
    <property type="entry name" value="Ald_Oxase/xanthine_DH-like"/>
</dbReference>
<dbReference type="EMBL" id="CP142149">
    <property type="protein sequence ID" value="WSE29867.1"/>
    <property type="molecule type" value="Genomic_DNA"/>
</dbReference>
<dbReference type="InterPro" id="IPR008274">
    <property type="entry name" value="AldOxase/xan_DH_MoCoBD1"/>
</dbReference>
<keyword evidence="2" id="KW-0560">Oxidoreductase</keyword>
<dbReference type="InterPro" id="IPR046867">
    <property type="entry name" value="AldOxase/xan_DH_MoCoBD2"/>
</dbReference>
<dbReference type="SUPFAM" id="SSF54665">
    <property type="entry name" value="CO dehydrogenase molybdoprotein N-domain-like"/>
    <property type="match status" value="1"/>
</dbReference>